<evidence type="ECO:0000313" key="2">
    <source>
        <dbReference type="Proteomes" id="UP001055172"/>
    </source>
</evidence>
<name>A0AA37GHI5_9PEZI</name>
<keyword evidence="2" id="KW-1185">Reference proteome</keyword>
<dbReference type="EMBL" id="BPPX01000006">
    <property type="protein sequence ID" value="GJC80730.1"/>
    <property type="molecule type" value="Genomic_DNA"/>
</dbReference>
<accession>A0AA37GHI5</accession>
<evidence type="ECO:0000313" key="1">
    <source>
        <dbReference type="EMBL" id="GJC80730.1"/>
    </source>
</evidence>
<comment type="caution">
    <text evidence="1">The sequence shown here is derived from an EMBL/GenBank/DDBJ whole genome shotgun (WGS) entry which is preliminary data.</text>
</comment>
<gene>
    <name evidence="1" type="ORF">ColLi_03568</name>
</gene>
<reference evidence="1 2" key="1">
    <citation type="submission" date="2021-07" db="EMBL/GenBank/DDBJ databases">
        <title>Genome data of Colletotrichum spaethianum.</title>
        <authorList>
            <person name="Utami Y.D."/>
            <person name="Hiruma K."/>
        </authorList>
    </citation>
    <scope>NUCLEOTIDE SEQUENCE [LARGE SCALE GENOMIC DNA]</scope>
    <source>
        <strain evidence="1 2">MAFF 242679</strain>
    </source>
</reference>
<protein>
    <submittedName>
        <fullName evidence="1">Uncharacterized protein</fullName>
    </submittedName>
</protein>
<sequence length="69" mass="7817">MALFWTGPAFDDDNEDGLHGLACHALWHPVCNFSSRFGGLFHVGWFRSASIDFLHQNTDIDRGAVIRRN</sequence>
<dbReference type="Proteomes" id="UP001055172">
    <property type="component" value="Unassembled WGS sequence"/>
</dbReference>
<proteinExistence type="predicted"/>
<organism evidence="1 2">
    <name type="scientific">Colletotrichum liriopes</name>
    <dbReference type="NCBI Taxonomy" id="708192"/>
    <lineage>
        <taxon>Eukaryota</taxon>
        <taxon>Fungi</taxon>
        <taxon>Dikarya</taxon>
        <taxon>Ascomycota</taxon>
        <taxon>Pezizomycotina</taxon>
        <taxon>Sordariomycetes</taxon>
        <taxon>Hypocreomycetidae</taxon>
        <taxon>Glomerellales</taxon>
        <taxon>Glomerellaceae</taxon>
        <taxon>Colletotrichum</taxon>
        <taxon>Colletotrichum spaethianum species complex</taxon>
    </lineage>
</organism>
<dbReference type="AlphaFoldDB" id="A0AA37GHI5"/>